<dbReference type="SUPFAM" id="SSF47413">
    <property type="entry name" value="lambda repressor-like DNA-binding domains"/>
    <property type="match status" value="1"/>
</dbReference>
<dbReference type="EMBL" id="DXBU01000068">
    <property type="protein sequence ID" value="HIZ22150.1"/>
    <property type="molecule type" value="Genomic_DNA"/>
</dbReference>
<dbReference type="CDD" id="cd00093">
    <property type="entry name" value="HTH_XRE"/>
    <property type="match status" value="1"/>
</dbReference>
<organism evidence="2 3">
    <name type="scientific">Candidatus Blautia faecigallinarum</name>
    <dbReference type="NCBI Taxonomy" id="2838488"/>
    <lineage>
        <taxon>Bacteria</taxon>
        <taxon>Bacillati</taxon>
        <taxon>Bacillota</taxon>
        <taxon>Clostridia</taxon>
        <taxon>Lachnospirales</taxon>
        <taxon>Lachnospiraceae</taxon>
        <taxon>Blautia</taxon>
    </lineage>
</organism>
<dbReference type="Gene3D" id="1.10.260.40">
    <property type="entry name" value="lambda repressor-like DNA-binding domains"/>
    <property type="match status" value="1"/>
</dbReference>
<reference evidence="2" key="1">
    <citation type="journal article" date="2021" name="PeerJ">
        <title>Extensive microbial diversity within the chicken gut microbiome revealed by metagenomics and culture.</title>
        <authorList>
            <person name="Gilroy R."/>
            <person name="Ravi A."/>
            <person name="Getino M."/>
            <person name="Pursley I."/>
            <person name="Horton D.L."/>
            <person name="Alikhan N.F."/>
            <person name="Baker D."/>
            <person name="Gharbi K."/>
            <person name="Hall N."/>
            <person name="Watson M."/>
            <person name="Adriaenssens E.M."/>
            <person name="Foster-Nyarko E."/>
            <person name="Jarju S."/>
            <person name="Secka A."/>
            <person name="Antonio M."/>
            <person name="Oren A."/>
            <person name="Chaudhuri R.R."/>
            <person name="La Ragione R."/>
            <person name="Hildebrand F."/>
            <person name="Pallen M.J."/>
        </authorList>
    </citation>
    <scope>NUCLEOTIDE SEQUENCE</scope>
    <source>
        <strain evidence="2">14324</strain>
    </source>
</reference>
<dbReference type="Proteomes" id="UP000824041">
    <property type="component" value="Unassembled WGS sequence"/>
</dbReference>
<dbReference type="Pfam" id="PF01381">
    <property type="entry name" value="HTH_3"/>
    <property type="match status" value="1"/>
</dbReference>
<dbReference type="SMART" id="SM00530">
    <property type="entry name" value="HTH_XRE"/>
    <property type="match status" value="1"/>
</dbReference>
<gene>
    <name evidence="2" type="ORF">IAA21_05050</name>
</gene>
<name>A0A9D2DSD7_9FIRM</name>
<protein>
    <submittedName>
        <fullName evidence="2">Helix-turn-helix domain-containing protein</fullName>
    </submittedName>
</protein>
<sequence length="131" mass="15294">MDFTYPVIDTKKTGQKIQSLCRSRNISVKDIQKYLGISAFQSVYDWFHGKNLPSLDNMLALSRLLGVGMEELVVCQGEEMTQKEENNVYKHDGYSLHWRILYYTIAMITLLSEKMRQLLESYNKTNLPYTL</sequence>
<reference evidence="2" key="2">
    <citation type="submission" date="2021-04" db="EMBL/GenBank/DDBJ databases">
        <authorList>
            <person name="Gilroy R."/>
        </authorList>
    </citation>
    <scope>NUCLEOTIDE SEQUENCE</scope>
    <source>
        <strain evidence="2">14324</strain>
    </source>
</reference>
<dbReference type="GO" id="GO:0003677">
    <property type="term" value="F:DNA binding"/>
    <property type="evidence" value="ECO:0007669"/>
    <property type="project" value="InterPro"/>
</dbReference>
<feature type="domain" description="HTH cro/C1-type" evidence="1">
    <location>
        <begin position="17"/>
        <end position="72"/>
    </location>
</feature>
<evidence type="ECO:0000313" key="3">
    <source>
        <dbReference type="Proteomes" id="UP000824041"/>
    </source>
</evidence>
<proteinExistence type="predicted"/>
<accession>A0A9D2DSD7</accession>
<dbReference type="PROSITE" id="PS50943">
    <property type="entry name" value="HTH_CROC1"/>
    <property type="match status" value="1"/>
</dbReference>
<dbReference type="InterPro" id="IPR001387">
    <property type="entry name" value="Cro/C1-type_HTH"/>
</dbReference>
<comment type="caution">
    <text evidence="2">The sequence shown here is derived from an EMBL/GenBank/DDBJ whole genome shotgun (WGS) entry which is preliminary data.</text>
</comment>
<evidence type="ECO:0000313" key="2">
    <source>
        <dbReference type="EMBL" id="HIZ22150.1"/>
    </source>
</evidence>
<dbReference type="InterPro" id="IPR010982">
    <property type="entry name" value="Lambda_DNA-bd_dom_sf"/>
</dbReference>
<dbReference type="AlphaFoldDB" id="A0A9D2DSD7"/>
<evidence type="ECO:0000259" key="1">
    <source>
        <dbReference type="PROSITE" id="PS50943"/>
    </source>
</evidence>